<dbReference type="OrthoDB" id="1741739at2759"/>
<name>A0A8X8AUI5_BRACI</name>
<evidence type="ECO:0000313" key="1">
    <source>
        <dbReference type="EMBL" id="KAG2310932.1"/>
    </source>
</evidence>
<sequence length="202" mass="22666">MWLPHQQEFRVANSGSLTIKLKSKPITIELFPGCRITTKVLGSTAPGKDVILGWDSFYALKKSFDISIEPRGVRWKTFYKSFTAVPRLFAIEELASQEFTKIKEELTRASCAESHTDFLQKCDKPLWLNSQFFVSLPFKENVLTTPTKASHAGMPPTLLKQANDECDQLVEQGSLNTNSPWACKAFSSTTSRAGKRKTRASN</sequence>
<keyword evidence="2" id="KW-1185">Reference proteome</keyword>
<dbReference type="AlphaFoldDB" id="A0A8X8AUI5"/>
<organism evidence="1 2">
    <name type="scientific">Brassica carinata</name>
    <name type="common">Ethiopian mustard</name>
    <name type="synonym">Abyssinian cabbage</name>
    <dbReference type="NCBI Taxonomy" id="52824"/>
    <lineage>
        <taxon>Eukaryota</taxon>
        <taxon>Viridiplantae</taxon>
        <taxon>Streptophyta</taxon>
        <taxon>Embryophyta</taxon>
        <taxon>Tracheophyta</taxon>
        <taxon>Spermatophyta</taxon>
        <taxon>Magnoliopsida</taxon>
        <taxon>eudicotyledons</taxon>
        <taxon>Gunneridae</taxon>
        <taxon>Pentapetalae</taxon>
        <taxon>rosids</taxon>
        <taxon>malvids</taxon>
        <taxon>Brassicales</taxon>
        <taxon>Brassicaceae</taxon>
        <taxon>Brassiceae</taxon>
        <taxon>Brassica</taxon>
    </lineage>
</organism>
<comment type="caution">
    <text evidence="1">The sequence shown here is derived from an EMBL/GenBank/DDBJ whole genome shotgun (WGS) entry which is preliminary data.</text>
</comment>
<evidence type="ECO:0000313" key="2">
    <source>
        <dbReference type="Proteomes" id="UP000886595"/>
    </source>
</evidence>
<proteinExistence type="predicted"/>
<gene>
    <name evidence="1" type="ORF">Bca52824_022489</name>
</gene>
<accession>A0A8X8AUI5</accession>
<reference evidence="1 2" key="1">
    <citation type="submission" date="2020-02" db="EMBL/GenBank/DDBJ databases">
        <authorList>
            <person name="Ma Q."/>
            <person name="Huang Y."/>
            <person name="Song X."/>
            <person name="Pei D."/>
        </authorList>
    </citation>
    <scope>NUCLEOTIDE SEQUENCE [LARGE SCALE GENOMIC DNA]</scope>
    <source>
        <strain evidence="1">Sxm20200214</strain>
        <tissue evidence="1">Leaf</tissue>
    </source>
</reference>
<protein>
    <submittedName>
        <fullName evidence="1">Uncharacterized protein</fullName>
    </submittedName>
</protein>
<dbReference type="Proteomes" id="UP000886595">
    <property type="component" value="Unassembled WGS sequence"/>
</dbReference>
<dbReference type="EMBL" id="JAAMPC010000005">
    <property type="protein sequence ID" value="KAG2310932.1"/>
    <property type="molecule type" value="Genomic_DNA"/>
</dbReference>